<dbReference type="GO" id="GO:0004125">
    <property type="term" value="F:L-seryl-tRNA(Sec) selenium transferase activity"/>
    <property type="evidence" value="ECO:0007669"/>
    <property type="project" value="UniProtKB-UniRule"/>
</dbReference>
<evidence type="ECO:0000256" key="5">
    <source>
        <dbReference type="ARBA" id="ARBA00022917"/>
    </source>
</evidence>
<dbReference type="OrthoDB" id="9787096at2"/>
<dbReference type="InterPro" id="IPR025862">
    <property type="entry name" value="SelA_trans_N_dom"/>
</dbReference>
<dbReference type="GO" id="GO:0005737">
    <property type="term" value="C:cytoplasm"/>
    <property type="evidence" value="ECO:0007669"/>
    <property type="project" value="UniProtKB-SubCell"/>
</dbReference>
<dbReference type="PANTHER" id="PTHR32328:SF0">
    <property type="entry name" value="L-SERYL-TRNA(SEC) SELENIUM TRANSFERASE"/>
    <property type="match status" value="1"/>
</dbReference>
<comment type="catalytic activity">
    <reaction evidence="8">
        <text>L-seryl-tRNA(Sec) + selenophosphate + H(+) = L-selenocysteinyl-tRNA(Sec) + phosphate</text>
        <dbReference type="Rhea" id="RHEA:22728"/>
        <dbReference type="Rhea" id="RHEA-COMP:9742"/>
        <dbReference type="Rhea" id="RHEA-COMP:9743"/>
        <dbReference type="ChEBI" id="CHEBI:15378"/>
        <dbReference type="ChEBI" id="CHEBI:16144"/>
        <dbReference type="ChEBI" id="CHEBI:43474"/>
        <dbReference type="ChEBI" id="CHEBI:78533"/>
        <dbReference type="ChEBI" id="CHEBI:78573"/>
        <dbReference type="EC" id="2.9.1.1"/>
    </reaction>
</comment>
<dbReference type="InterPro" id="IPR015421">
    <property type="entry name" value="PyrdxlP-dep_Trfase_major"/>
</dbReference>
<evidence type="ECO:0000313" key="12">
    <source>
        <dbReference type="EMBL" id="AWM78814.1"/>
    </source>
</evidence>
<organism evidence="12 13">
    <name type="scientific">Phenylobacterium parvum</name>
    <dbReference type="NCBI Taxonomy" id="2201350"/>
    <lineage>
        <taxon>Bacteria</taxon>
        <taxon>Pseudomonadati</taxon>
        <taxon>Pseudomonadota</taxon>
        <taxon>Alphaproteobacteria</taxon>
        <taxon>Caulobacterales</taxon>
        <taxon>Caulobacteraceae</taxon>
        <taxon>Phenylobacterium</taxon>
    </lineage>
</organism>
<gene>
    <name evidence="8" type="primary">selA</name>
    <name evidence="12" type="ORF">HYN04_09785</name>
</gene>
<accession>A0A2Z3I5L0</accession>
<dbReference type="AlphaFoldDB" id="A0A2Z3I5L0"/>
<dbReference type="InterPro" id="IPR018319">
    <property type="entry name" value="SelA-like"/>
</dbReference>
<dbReference type="Gene3D" id="3.90.1150.180">
    <property type="match status" value="1"/>
</dbReference>
<keyword evidence="13" id="KW-1185">Reference proteome</keyword>
<dbReference type="KEGG" id="phb:HYN04_09785"/>
<evidence type="ECO:0000256" key="9">
    <source>
        <dbReference type="PIRSR" id="PIRSR618319-50"/>
    </source>
</evidence>
<evidence type="ECO:0000259" key="11">
    <source>
        <dbReference type="Pfam" id="PF12390"/>
    </source>
</evidence>
<comment type="similarity">
    <text evidence="7 8">Belongs to the SelA family.</text>
</comment>
<reference evidence="13" key="1">
    <citation type="submission" date="2018-05" db="EMBL/GenBank/DDBJ databases">
        <title>Genome sequencing of Phenylobacterium sp. HYN0004.</title>
        <authorList>
            <person name="Yi H."/>
            <person name="Baek C."/>
        </authorList>
    </citation>
    <scope>NUCLEOTIDE SEQUENCE [LARGE SCALE GENOMIC DNA]</scope>
    <source>
        <strain evidence="13">HYN0004</strain>
    </source>
</reference>
<comment type="cofactor">
    <cofactor evidence="1 8 9">
        <name>pyridoxal 5'-phosphate</name>
        <dbReference type="ChEBI" id="CHEBI:597326"/>
    </cofactor>
</comment>
<dbReference type="GO" id="GO:0001514">
    <property type="term" value="P:selenocysteine incorporation"/>
    <property type="evidence" value="ECO:0007669"/>
    <property type="project" value="UniProtKB-UniRule"/>
</dbReference>
<dbReference type="GO" id="GO:0001717">
    <property type="term" value="P:conversion of seryl-tRNAsec to selenocys-tRNAsec"/>
    <property type="evidence" value="ECO:0007669"/>
    <property type="project" value="UniProtKB-UniRule"/>
</dbReference>
<sequence>MPVRARTRAVLPWLTWPITARPRGGGGAPVTGTVPGEGDAWRLPTSNRRRGHPPRLPGLGRPPYSPAPRGTAPVTLKPPKAARTDPRRQLPAVGVVCEAPEAASLKARFGGAALTAAVRSVLAEARMRLAAEPLALPTVTDLLQAVEARLSEGVRETLFPVINATGVVIHTNLGRAPLAPEAVAAIQAVAGYANLEMDLDTGRRSSRQAHLAPLIAERTGAEAGLAVNNCAGAVLLALAALAEGAPVIVSRGELVEIGGGFRIPDVVAQSGSRLVEVGTTNRTHLRDYERALAEHPDARVILRTHPSNFRISGFTSAPSLESLAHFTHAHGLLLVEDLGGGALVDLSPFGMADEPTVQSSLKAGADLVIFSGDKLLGGPQAGLAAGRKALVDRLEGHPLARALRLDKLSAAALAATLRLYRPPSDPFARIPVLRSLAQDAQALDARAQDLLARIEGLPGLTAEVIATEGFAGGGALPMRPLPGRALALSCESLGDEDLALRLRTGPTRVLGRIEQDRVLLEMRTVGDAEVPALAEAIVAAAGEIGGVPRRHPETPPSLA</sequence>
<evidence type="ECO:0000256" key="6">
    <source>
        <dbReference type="ARBA" id="ARBA00023266"/>
    </source>
</evidence>
<evidence type="ECO:0000256" key="7">
    <source>
        <dbReference type="ARBA" id="ARBA00044507"/>
    </source>
</evidence>
<dbReference type="HAMAP" id="MF_00423">
    <property type="entry name" value="SelA"/>
    <property type="match status" value="1"/>
</dbReference>
<evidence type="ECO:0000256" key="8">
    <source>
        <dbReference type="HAMAP-Rule" id="MF_00423"/>
    </source>
</evidence>
<keyword evidence="4 8" id="KW-0663">Pyridoxal phosphate</keyword>
<keyword evidence="5 8" id="KW-0648">Protein biosynthesis</keyword>
<dbReference type="Pfam" id="PF03841">
    <property type="entry name" value="SelA"/>
    <property type="match status" value="1"/>
</dbReference>
<dbReference type="InterPro" id="IPR015424">
    <property type="entry name" value="PyrdxlP-dep_Trfase"/>
</dbReference>
<dbReference type="Gene3D" id="3.40.640.10">
    <property type="entry name" value="Type I PLP-dependent aspartate aminotransferase-like (Major domain)"/>
    <property type="match status" value="1"/>
</dbReference>
<feature type="modified residue" description="N6-(pyridoxal phosphate)lysine" evidence="8 9">
    <location>
        <position position="374"/>
    </location>
</feature>
<dbReference type="NCBIfam" id="TIGR00474">
    <property type="entry name" value="selA"/>
    <property type="match status" value="1"/>
</dbReference>
<keyword evidence="3 8" id="KW-0808">Transferase</keyword>
<dbReference type="Pfam" id="PF12390">
    <property type="entry name" value="Se-cys_synth_N"/>
    <property type="match status" value="1"/>
</dbReference>
<dbReference type="Proteomes" id="UP000247763">
    <property type="component" value="Chromosome"/>
</dbReference>
<keyword evidence="6 8" id="KW-0711">Selenium</keyword>
<comment type="pathway">
    <text evidence="8">Aminoacyl-tRNA biosynthesis; selenocysteinyl-tRNA(Sec) biosynthesis; selenocysteinyl-tRNA(Sec) from L-seryl-tRNA(Sec) (bacterial route): step 1/1.</text>
</comment>
<name>A0A2Z3I5L0_9CAUL</name>
<protein>
    <recommendedName>
        <fullName evidence="8">L-seryl-tRNA(Sec) selenium transferase</fullName>
        <ecNumber evidence="8">2.9.1.1</ecNumber>
    </recommendedName>
    <alternativeName>
        <fullName evidence="8">Selenocysteine synthase</fullName>
        <shortName evidence="8">Sec synthase</shortName>
    </alternativeName>
    <alternativeName>
        <fullName evidence="8">Selenocysteinyl-tRNA(Sec) synthase</fullName>
    </alternativeName>
</protein>
<evidence type="ECO:0000256" key="10">
    <source>
        <dbReference type="SAM" id="MobiDB-lite"/>
    </source>
</evidence>
<feature type="region of interest" description="Disordered" evidence="10">
    <location>
        <begin position="19"/>
        <end position="87"/>
    </location>
</feature>
<evidence type="ECO:0000256" key="3">
    <source>
        <dbReference type="ARBA" id="ARBA00022679"/>
    </source>
</evidence>
<evidence type="ECO:0000256" key="1">
    <source>
        <dbReference type="ARBA" id="ARBA00001933"/>
    </source>
</evidence>
<dbReference type="PANTHER" id="PTHR32328">
    <property type="entry name" value="L-SERYL-TRNA(SEC) SELENIUM TRANSFERASE"/>
    <property type="match status" value="1"/>
</dbReference>
<evidence type="ECO:0000256" key="4">
    <source>
        <dbReference type="ARBA" id="ARBA00022898"/>
    </source>
</evidence>
<evidence type="ECO:0000313" key="13">
    <source>
        <dbReference type="Proteomes" id="UP000247763"/>
    </source>
</evidence>
<comment type="function">
    <text evidence="8">Converts seryl-tRNA(Sec) to selenocysteinyl-tRNA(Sec) required for selenoprotein biosynthesis.</text>
</comment>
<feature type="domain" description="L-seryl-tRNA selenium transferase N-terminal" evidence="11">
    <location>
        <begin position="87"/>
        <end position="126"/>
    </location>
</feature>
<evidence type="ECO:0000256" key="2">
    <source>
        <dbReference type="ARBA" id="ARBA00022490"/>
    </source>
</evidence>
<dbReference type="EMBL" id="CP029479">
    <property type="protein sequence ID" value="AWM78814.1"/>
    <property type="molecule type" value="Genomic_DNA"/>
</dbReference>
<keyword evidence="2 8" id="KW-0963">Cytoplasm</keyword>
<proteinExistence type="inferred from homology"/>
<dbReference type="InterPro" id="IPR004534">
    <property type="entry name" value="SelA_trans"/>
</dbReference>
<dbReference type="UniPathway" id="UPA00906">
    <property type="reaction ID" value="UER00896"/>
</dbReference>
<dbReference type="SUPFAM" id="SSF53383">
    <property type="entry name" value="PLP-dependent transferases"/>
    <property type="match status" value="1"/>
</dbReference>
<comment type="subcellular location">
    <subcellularLocation>
        <location evidence="8">Cytoplasm</location>
    </subcellularLocation>
</comment>
<dbReference type="EC" id="2.9.1.1" evidence="8"/>